<evidence type="ECO:0000256" key="1">
    <source>
        <dbReference type="ARBA" id="ARBA00007150"/>
    </source>
</evidence>
<sequence length="278" mass="30455">MPFLALPFPAIDPVLVEFGPFAIRWYALAYIAGILLAWRLMRREVADERLWNGMARPQPVDIDDFVLWATLGIILGGRLGYVLFYDPVYFLNNPTDVLKVWTGGMSFHGGFLGTVLAMVLFARMRGLSVLTFFDLAGTVAPIGLFFGRIANFINGELWGRPSDVPWAIAFPTGGPEPRHPSQLYEAALEGVVLFLLIRLAVTRFSTLQRPGLTAGLFAAGYGAARTIAEFFRMPDVQIGYLYGGLTMGMLLSAPMILAGLALALWAVRRKPASGPNPS</sequence>
<keyword evidence="2 7" id="KW-1003">Cell membrane</keyword>
<dbReference type="EC" id="2.5.1.145" evidence="7"/>
<feature type="transmembrane region" description="Helical" evidence="7">
    <location>
        <begin position="105"/>
        <end position="122"/>
    </location>
</feature>
<dbReference type="PANTHER" id="PTHR30589:SF0">
    <property type="entry name" value="PHOSPHATIDYLGLYCEROL--PROLIPOPROTEIN DIACYLGLYCERYL TRANSFERASE"/>
    <property type="match status" value="1"/>
</dbReference>
<comment type="caution">
    <text evidence="8">The sequence shown here is derived from an EMBL/GenBank/DDBJ whole genome shotgun (WGS) entry which is preliminary data.</text>
</comment>
<comment type="subcellular location">
    <subcellularLocation>
        <location evidence="7">Cell membrane</location>
        <topology evidence="7">Multi-pass membrane protein</topology>
    </subcellularLocation>
</comment>
<keyword evidence="6 7" id="KW-0472">Membrane</keyword>
<evidence type="ECO:0000256" key="3">
    <source>
        <dbReference type="ARBA" id="ARBA00022679"/>
    </source>
</evidence>
<keyword evidence="5 7" id="KW-1133">Transmembrane helix</keyword>
<name>A0A839AAI0_9HYPH</name>
<feature type="transmembrane region" description="Helical" evidence="7">
    <location>
        <begin position="23"/>
        <end position="41"/>
    </location>
</feature>
<dbReference type="UniPathway" id="UPA00664"/>
<evidence type="ECO:0000313" key="8">
    <source>
        <dbReference type="EMBL" id="MBA5775759.1"/>
    </source>
</evidence>
<feature type="transmembrane region" description="Helical" evidence="7">
    <location>
        <begin position="129"/>
        <end position="150"/>
    </location>
</feature>
<evidence type="ECO:0000256" key="4">
    <source>
        <dbReference type="ARBA" id="ARBA00022692"/>
    </source>
</evidence>
<protein>
    <recommendedName>
        <fullName evidence="7">Phosphatidylglycerol--prolipoprotein diacylglyceryl transferase</fullName>
        <ecNumber evidence="7">2.5.1.145</ecNumber>
    </recommendedName>
</protein>
<evidence type="ECO:0000313" key="9">
    <source>
        <dbReference type="Proteomes" id="UP000541109"/>
    </source>
</evidence>
<dbReference type="GO" id="GO:0042158">
    <property type="term" value="P:lipoprotein biosynthetic process"/>
    <property type="evidence" value="ECO:0007669"/>
    <property type="project" value="UniProtKB-UniRule"/>
</dbReference>
<dbReference type="RefSeq" id="WP_182161518.1">
    <property type="nucleotide sequence ID" value="NZ_JACFXV010000029.1"/>
</dbReference>
<dbReference type="PROSITE" id="PS01311">
    <property type="entry name" value="LGT"/>
    <property type="match status" value="1"/>
</dbReference>
<organism evidence="8 9">
    <name type="scientific">Stappia albiluteola</name>
    <dbReference type="NCBI Taxonomy" id="2758565"/>
    <lineage>
        <taxon>Bacteria</taxon>
        <taxon>Pseudomonadati</taxon>
        <taxon>Pseudomonadota</taxon>
        <taxon>Alphaproteobacteria</taxon>
        <taxon>Hyphomicrobiales</taxon>
        <taxon>Stappiaceae</taxon>
        <taxon>Stappia</taxon>
    </lineage>
</organism>
<feature type="binding site" evidence="7">
    <location>
        <position position="148"/>
    </location>
    <ligand>
        <name>a 1,2-diacyl-sn-glycero-3-phospho-(1'-sn-glycerol)</name>
        <dbReference type="ChEBI" id="CHEBI:64716"/>
    </ligand>
</feature>
<dbReference type="HAMAP" id="MF_01147">
    <property type="entry name" value="Lgt"/>
    <property type="match status" value="1"/>
</dbReference>
<evidence type="ECO:0000256" key="7">
    <source>
        <dbReference type="HAMAP-Rule" id="MF_01147"/>
    </source>
</evidence>
<dbReference type="Proteomes" id="UP000541109">
    <property type="component" value="Unassembled WGS sequence"/>
</dbReference>
<reference evidence="8 9" key="1">
    <citation type="submission" date="2020-07" db="EMBL/GenBank/DDBJ databases">
        <title>Stappia sp., F7233, whole genome shotgun sequencing project.</title>
        <authorList>
            <person name="Jiang S."/>
            <person name="Liu Z.W."/>
            <person name="Du Z.J."/>
        </authorList>
    </citation>
    <scope>NUCLEOTIDE SEQUENCE [LARGE SCALE GENOMIC DNA]</scope>
    <source>
        <strain evidence="8 9">F7233</strain>
    </source>
</reference>
<dbReference type="Pfam" id="PF01790">
    <property type="entry name" value="LGT"/>
    <property type="match status" value="1"/>
</dbReference>
<evidence type="ECO:0000256" key="6">
    <source>
        <dbReference type="ARBA" id="ARBA00023136"/>
    </source>
</evidence>
<evidence type="ECO:0000256" key="2">
    <source>
        <dbReference type="ARBA" id="ARBA00022475"/>
    </source>
</evidence>
<feature type="transmembrane region" description="Helical" evidence="7">
    <location>
        <begin position="62"/>
        <end position="85"/>
    </location>
</feature>
<keyword evidence="8" id="KW-0449">Lipoprotein</keyword>
<comment type="catalytic activity">
    <reaction evidence="7">
        <text>L-cysteinyl-[prolipoprotein] + a 1,2-diacyl-sn-glycero-3-phospho-(1'-sn-glycerol) = an S-1,2-diacyl-sn-glyceryl-L-cysteinyl-[prolipoprotein] + sn-glycerol 1-phosphate + H(+)</text>
        <dbReference type="Rhea" id="RHEA:56712"/>
        <dbReference type="Rhea" id="RHEA-COMP:14679"/>
        <dbReference type="Rhea" id="RHEA-COMP:14680"/>
        <dbReference type="ChEBI" id="CHEBI:15378"/>
        <dbReference type="ChEBI" id="CHEBI:29950"/>
        <dbReference type="ChEBI" id="CHEBI:57685"/>
        <dbReference type="ChEBI" id="CHEBI:64716"/>
        <dbReference type="ChEBI" id="CHEBI:140658"/>
        <dbReference type="EC" id="2.5.1.145"/>
    </reaction>
</comment>
<dbReference type="GO" id="GO:0008961">
    <property type="term" value="F:phosphatidylglycerol-prolipoprotein diacylglyceryl transferase activity"/>
    <property type="evidence" value="ECO:0007669"/>
    <property type="project" value="UniProtKB-UniRule"/>
</dbReference>
<keyword evidence="4 7" id="KW-0812">Transmembrane</keyword>
<comment type="pathway">
    <text evidence="7">Protein modification; lipoprotein biosynthesis (diacylglyceryl transfer).</text>
</comment>
<dbReference type="EMBL" id="JACFXV010000029">
    <property type="protein sequence ID" value="MBA5775759.1"/>
    <property type="molecule type" value="Genomic_DNA"/>
</dbReference>
<keyword evidence="9" id="KW-1185">Reference proteome</keyword>
<dbReference type="PANTHER" id="PTHR30589">
    <property type="entry name" value="PROLIPOPROTEIN DIACYLGLYCERYL TRANSFERASE"/>
    <property type="match status" value="1"/>
</dbReference>
<gene>
    <name evidence="7" type="primary">lgt</name>
    <name evidence="8" type="ORF">H2509_01315</name>
</gene>
<dbReference type="NCBIfam" id="TIGR00544">
    <property type="entry name" value="lgt"/>
    <property type="match status" value="1"/>
</dbReference>
<accession>A0A839AAI0</accession>
<feature type="transmembrane region" description="Helical" evidence="7">
    <location>
        <begin position="240"/>
        <end position="267"/>
    </location>
</feature>
<comment type="function">
    <text evidence="7">Catalyzes the transfer of the diacylglyceryl group from phosphatidylglycerol to the sulfhydryl group of the N-terminal cysteine of a prolipoprotein, the first step in the formation of mature lipoproteins.</text>
</comment>
<comment type="similarity">
    <text evidence="1 7">Belongs to the Lgt family.</text>
</comment>
<dbReference type="InterPro" id="IPR001640">
    <property type="entry name" value="Lgt"/>
</dbReference>
<proteinExistence type="inferred from homology"/>
<dbReference type="GO" id="GO:0005886">
    <property type="term" value="C:plasma membrane"/>
    <property type="evidence" value="ECO:0007669"/>
    <property type="project" value="UniProtKB-SubCell"/>
</dbReference>
<keyword evidence="3 7" id="KW-0808">Transferase</keyword>
<evidence type="ECO:0000256" key="5">
    <source>
        <dbReference type="ARBA" id="ARBA00022989"/>
    </source>
</evidence>
<dbReference type="AlphaFoldDB" id="A0A839AAI0"/>